<dbReference type="InterPro" id="IPR029058">
    <property type="entry name" value="AB_hydrolase_fold"/>
</dbReference>
<dbReference type="Gene3D" id="3.40.50.1820">
    <property type="entry name" value="alpha/beta hydrolase"/>
    <property type="match status" value="1"/>
</dbReference>
<protein>
    <recommendedName>
        <fullName evidence="1">AB hydrolase-1 domain-containing protein</fullName>
    </recommendedName>
</protein>
<name>A0A2H0XC21_UNCKA</name>
<accession>A0A2H0XC21</accession>
<comment type="caution">
    <text evidence="2">The sequence shown here is derived from an EMBL/GenBank/DDBJ whole genome shotgun (WGS) entry which is preliminary data.</text>
</comment>
<dbReference type="InterPro" id="IPR000073">
    <property type="entry name" value="AB_hydrolase_1"/>
</dbReference>
<evidence type="ECO:0000313" key="2">
    <source>
        <dbReference type="EMBL" id="PIS22456.1"/>
    </source>
</evidence>
<evidence type="ECO:0000259" key="1">
    <source>
        <dbReference type="Pfam" id="PF12697"/>
    </source>
</evidence>
<proteinExistence type="predicted"/>
<reference evidence="3" key="1">
    <citation type="submission" date="2017-09" db="EMBL/GenBank/DDBJ databases">
        <title>Depth-based differentiation of microbial function through sediment-hosted aquifers and enrichment of novel symbionts in the deep terrestrial subsurface.</title>
        <authorList>
            <person name="Probst A.J."/>
            <person name="Ladd B."/>
            <person name="Jarett J.K."/>
            <person name="Geller-Mcgrath D.E."/>
            <person name="Sieber C.M.K."/>
            <person name="Emerson J.B."/>
            <person name="Anantharaman K."/>
            <person name="Thomas B.C."/>
            <person name="Malmstrom R."/>
            <person name="Stieglmeier M."/>
            <person name="Klingl A."/>
            <person name="Woyke T."/>
            <person name="Ryan C.M."/>
            <person name="Banfield J.F."/>
        </authorList>
    </citation>
    <scope>NUCLEOTIDE SEQUENCE [LARGE SCALE GENOMIC DNA]</scope>
</reference>
<dbReference type="Pfam" id="PF12697">
    <property type="entry name" value="Abhydrolase_6"/>
    <property type="match status" value="1"/>
</dbReference>
<evidence type="ECO:0000313" key="3">
    <source>
        <dbReference type="Proteomes" id="UP000231252"/>
    </source>
</evidence>
<dbReference type="Proteomes" id="UP000231252">
    <property type="component" value="Unassembled WGS sequence"/>
</dbReference>
<dbReference type="SUPFAM" id="SSF53474">
    <property type="entry name" value="alpha/beta-Hydrolases"/>
    <property type="match status" value="1"/>
</dbReference>
<organism evidence="2 3">
    <name type="scientific">candidate division WWE3 bacterium CG08_land_8_20_14_0_20_41_10</name>
    <dbReference type="NCBI Taxonomy" id="1975085"/>
    <lineage>
        <taxon>Bacteria</taxon>
        <taxon>Katanobacteria</taxon>
    </lineage>
</organism>
<dbReference type="AlphaFoldDB" id="A0A2H0XC21"/>
<feature type="domain" description="AB hydrolase-1" evidence="1">
    <location>
        <begin position="6"/>
        <end position="233"/>
    </location>
</feature>
<dbReference type="EMBL" id="PEYU01000033">
    <property type="protein sequence ID" value="PIS22456.1"/>
    <property type="molecule type" value="Genomic_DNA"/>
</dbReference>
<gene>
    <name evidence="2" type="ORF">COT50_01890</name>
</gene>
<sequence length="244" mass="28044">MNTEAILIHGWDPKYYNSKTPETQDESLAWSHRPELVNLLSERFDLRYYNLPGFVGKPEPETEFYDIEDFANSFKVWKDTECPNPALIIGYSFGGAVALVHEALTQDPTPTVLISPAIFRGEGLRSGVAHRVKGMVPEMWTNHFRHLYQTIASKYYREGTPFLRKSYNTIVRRDIRPLLNQTDPGGILLIYGEHDSDTPWELVRDEVIRLGLSHHVIADGEHNIGQTSPLEIVEHIDEFLQQRK</sequence>